<dbReference type="PROSITE" id="PS51867">
    <property type="entry name" value="ZF_RING_GID"/>
    <property type="match status" value="1"/>
</dbReference>
<comment type="caution">
    <text evidence="8">The sequence shown here is derived from an EMBL/GenBank/DDBJ whole genome shotgun (WGS) entry which is preliminary data.</text>
</comment>
<dbReference type="SMART" id="SM00184">
    <property type="entry name" value="RING"/>
    <property type="match status" value="1"/>
</dbReference>
<dbReference type="Gene3D" id="3.30.40.10">
    <property type="entry name" value="Zinc/RING finger domain, C3HC4 (zinc finger)"/>
    <property type="match status" value="1"/>
</dbReference>
<dbReference type="PROSITE" id="PS50089">
    <property type="entry name" value="ZF_RING_2"/>
    <property type="match status" value="1"/>
</dbReference>
<dbReference type="EMBL" id="JAPEVA010000033">
    <property type="protein sequence ID" value="KAJ4405649.1"/>
    <property type="molecule type" value="Genomic_DNA"/>
</dbReference>
<dbReference type="OrthoDB" id="8062037at2759"/>
<reference evidence="8" key="1">
    <citation type="submission" date="2022-10" db="EMBL/GenBank/DDBJ databases">
        <title>Tapping the CABI collections for fungal endophytes: first genome assemblies for Collariella, Neodidymelliopsis, Ascochyta clinopodiicola, Didymella pomorum, Didymosphaeria variabile, Neocosmospora piperis and Neocucurbitaria cava.</title>
        <authorList>
            <person name="Hill R."/>
        </authorList>
    </citation>
    <scope>NUCLEOTIDE SEQUENCE</scope>
    <source>
        <strain evidence="8">IMI 355091</strain>
    </source>
</reference>
<evidence type="ECO:0000256" key="4">
    <source>
        <dbReference type="PROSITE-ProRule" id="PRU00175"/>
    </source>
</evidence>
<proteinExistence type="predicted"/>
<dbReference type="InterPro" id="IPR013083">
    <property type="entry name" value="Znf_RING/FYVE/PHD"/>
</dbReference>
<dbReference type="PANTHER" id="PTHR45798">
    <property type="entry name" value="RING-H2 FINGER PROTEIN ATL61-RELATED-RELATED"/>
    <property type="match status" value="1"/>
</dbReference>
<dbReference type="SUPFAM" id="SSF57850">
    <property type="entry name" value="RING/U-box"/>
    <property type="match status" value="1"/>
</dbReference>
<accession>A0A9W9D7Q0</accession>
<dbReference type="GO" id="GO:0061630">
    <property type="term" value="F:ubiquitin protein ligase activity"/>
    <property type="evidence" value="ECO:0007669"/>
    <property type="project" value="InterPro"/>
</dbReference>
<protein>
    <submittedName>
        <fullName evidence="8">Ubiquitin-protein ligase</fullName>
    </submittedName>
</protein>
<sequence length="150" mass="17512">MAQRERLQWYRMSQRQDPMVTVNRQIKKFKESLERYTFDTLPGVTSRTCDICAKDYSATNVQPSEDEEIAVMLPCGHVFGEFCIDQWLETCKTHKNKITCPMCRKQLIEPLPSPWRASPGQWMANPSEIRRGFPEESTSGYFHSPQYARV</sequence>
<evidence type="ECO:0000259" key="6">
    <source>
        <dbReference type="PROSITE" id="PS50089"/>
    </source>
</evidence>
<keyword evidence="1" id="KW-0479">Metal-binding</keyword>
<dbReference type="InterPro" id="IPR001841">
    <property type="entry name" value="Znf_RING"/>
</dbReference>
<dbReference type="PANTHER" id="PTHR45798:SF97">
    <property type="entry name" value="ALCOHOL-SENSITIVE RING FINGER PROTEIN 1"/>
    <property type="match status" value="1"/>
</dbReference>
<evidence type="ECO:0000256" key="1">
    <source>
        <dbReference type="ARBA" id="ARBA00022723"/>
    </source>
</evidence>
<feature type="domain" description="RING-type" evidence="6">
    <location>
        <begin position="49"/>
        <end position="104"/>
    </location>
</feature>
<evidence type="ECO:0000256" key="3">
    <source>
        <dbReference type="ARBA" id="ARBA00022833"/>
    </source>
</evidence>
<dbReference type="InterPro" id="IPR044063">
    <property type="entry name" value="ZF_RING_GID"/>
</dbReference>
<evidence type="ECO:0000313" key="9">
    <source>
        <dbReference type="Proteomes" id="UP001140510"/>
    </source>
</evidence>
<evidence type="ECO:0000259" key="7">
    <source>
        <dbReference type="PROSITE" id="PS51867"/>
    </source>
</evidence>
<dbReference type="Pfam" id="PF13639">
    <property type="entry name" value="zf-RING_2"/>
    <property type="match status" value="1"/>
</dbReference>
<feature type="zinc finger region" description="RING-Gid-type" evidence="5">
    <location>
        <begin position="49"/>
        <end position="103"/>
    </location>
</feature>
<keyword evidence="8" id="KW-0436">Ligase</keyword>
<evidence type="ECO:0000256" key="5">
    <source>
        <dbReference type="PROSITE-ProRule" id="PRU01215"/>
    </source>
</evidence>
<name>A0A9W9D7Q0_9PLEO</name>
<dbReference type="InterPro" id="IPR052788">
    <property type="entry name" value="RING-type_E3_ligase_ATL"/>
</dbReference>
<evidence type="ECO:0000313" key="8">
    <source>
        <dbReference type="EMBL" id="KAJ4405649.1"/>
    </source>
</evidence>
<dbReference type="AlphaFoldDB" id="A0A9W9D7Q0"/>
<keyword evidence="2 4" id="KW-0863">Zinc-finger</keyword>
<evidence type="ECO:0000256" key="2">
    <source>
        <dbReference type="ARBA" id="ARBA00022771"/>
    </source>
</evidence>
<keyword evidence="3" id="KW-0862">Zinc</keyword>
<dbReference type="GO" id="GO:0008270">
    <property type="term" value="F:zinc ion binding"/>
    <property type="evidence" value="ECO:0007669"/>
    <property type="project" value="UniProtKB-KW"/>
</dbReference>
<organism evidence="8 9">
    <name type="scientific">Didymella pomorum</name>
    <dbReference type="NCBI Taxonomy" id="749634"/>
    <lineage>
        <taxon>Eukaryota</taxon>
        <taxon>Fungi</taxon>
        <taxon>Dikarya</taxon>
        <taxon>Ascomycota</taxon>
        <taxon>Pezizomycotina</taxon>
        <taxon>Dothideomycetes</taxon>
        <taxon>Pleosporomycetidae</taxon>
        <taxon>Pleosporales</taxon>
        <taxon>Pleosporineae</taxon>
        <taxon>Didymellaceae</taxon>
        <taxon>Didymella</taxon>
    </lineage>
</organism>
<dbReference type="GO" id="GO:0016874">
    <property type="term" value="F:ligase activity"/>
    <property type="evidence" value="ECO:0007669"/>
    <property type="project" value="UniProtKB-KW"/>
</dbReference>
<gene>
    <name evidence="8" type="primary">SAN1</name>
    <name evidence="8" type="ORF">N0V91_005168</name>
</gene>
<feature type="domain" description="RING-Gid-type" evidence="7">
    <location>
        <begin position="49"/>
        <end position="103"/>
    </location>
</feature>
<dbReference type="Proteomes" id="UP001140510">
    <property type="component" value="Unassembled WGS sequence"/>
</dbReference>
<keyword evidence="9" id="KW-1185">Reference proteome</keyword>